<dbReference type="Gene3D" id="3.30.365.10">
    <property type="entry name" value="Aldehyde oxidase/xanthine dehydrogenase, molybdopterin binding domain"/>
    <property type="match status" value="2"/>
</dbReference>
<feature type="non-terminal residue" evidence="2">
    <location>
        <position position="427"/>
    </location>
</feature>
<dbReference type="PANTHER" id="PTHR11908">
    <property type="entry name" value="XANTHINE DEHYDROGENASE"/>
    <property type="match status" value="1"/>
</dbReference>
<feature type="domain" description="Aldehyde oxidase/xanthine dehydrogenase first molybdopterin binding" evidence="1">
    <location>
        <begin position="225"/>
        <end position="427"/>
    </location>
</feature>
<sequence>ELEPAMIKLLDASTKLIPIFGKLGVALAGSVDRFLPLIDLLAKVAEQFEETTDDVEESGERFRLIPSQIRDQFDEFFSFISQSLPQQGAAIVGFFRNTADGASDLQQEWDNLDPTAFDGDLAALSDTFLTIATSQNLGLDAAARYNDVLRNSASRALEVAAAGHEAAAGVRATMRAQAEAANPVLRLLGAQERLVTAQERLDELRGDEEASASDTRDALLDVVGAQGDLEGAMNEAAFTVDATYTTPSHSSSPMEPHASIASWDGDDLTLRGSYQMLKYNRNELSDALGIHPDRLRILSPYVGGGFGSKLGITPEAVAAAIAAKEVGRPVSVALQRPQVYEATMRRSETTQRVRLAADAEGRLMGLGHDARVSNLPGETFAEPVLQASHFLYSGANRKMSMELARVHRLCAGSVRAPGEAVGVTVFE</sequence>
<dbReference type="InterPro" id="IPR037165">
    <property type="entry name" value="AldOxase/xan_DH_Mopterin-bd_sf"/>
</dbReference>
<dbReference type="Pfam" id="PF02738">
    <property type="entry name" value="MoCoBD_1"/>
    <property type="match status" value="1"/>
</dbReference>
<gene>
    <name evidence="2" type="ORF">LCGC14_2731900</name>
</gene>
<name>A0A0F8Z744_9ZZZZ</name>
<dbReference type="GO" id="GO:0016491">
    <property type="term" value="F:oxidoreductase activity"/>
    <property type="evidence" value="ECO:0007669"/>
    <property type="project" value="InterPro"/>
</dbReference>
<dbReference type="SUPFAM" id="SSF56003">
    <property type="entry name" value="Molybdenum cofactor-binding domain"/>
    <property type="match status" value="1"/>
</dbReference>
<feature type="non-terminal residue" evidence="2">
    <location>
        <position position="1"/>
    </location>
</feature>
<dbReference type="EMBL" id="LAZR01049474">
    <property type="protein sequence ID" value="KKK89557.1"/>
    <property type="molecule type" value="Genomic_DNA"/>
</dbReference>
<dbReference type="GO" id="GO:0005506">
    <property type="term" value="F:iron ion binding"/>
    <property type="evidence" value="ECO:0007669"/>
    <property type="project" value="InterPro"/>
</dbReference>
<proteinExistence type="predicted"/>
<dbReference type="AlphaFoldDB" id="A0A0F8Z744"/>
<accession>A0A0F8Z744</accession>
<comment type="caution">
    <text evidence="2">The sequence shown here is derived from an EMBL/GenBank/DDBJ whole genome shotgun (WGS) entry which is preliminary data.</text>
</comment>
<dbReference type="InterPro" id="IPR016208">
    <property type="entry name" value="Ald_Oxase/xanthine_DH-like"/>
</dbReference>
<protein>
    <recommendedName>
        <fullName evidence="1">Aldehyde oxidase/xanthine dehydrogenase first molybdopterin binding domain-containing protein</fullName>
    </recommendedName>
</protein>
<reference evidence="2" key="1">
    <citation type="journal article" date="2015" name="Nature">
        <title>Complex archaea that bridge the gap between prokaryotes and eukaryotes.</title>
        <authorList>
            <person name="Spang A."/>
            <person name="Saw J.H."/>
            <person name="Jorgensen S.L."/>
            <person name="Zaremba-Niedzwiedzka K."/>
            <person name="Martijn J."/>
            <person name="Lind A.E."/>
            <person name="van Eijk R."/>
            <person name="Schleper C."/>
            <person name="Guy L."/>
            <person name="Ettema T.J."/>
        </authorList>
    </citation>
    <scope>NUCLEOTIDE SEQUENCE</scope>
</reference>
<dbReference type="PANTHER" id="PTHR11908:SF123">
    <property type="entry name" value="ALDEHYDE OXIDOREDUCTASE MOLYBDENUM-BINDING SUBUNIT PAOC"/>
    <property type="match status" value="1"/>
</dbReference>
<evidence type="ECO:0000313" key="2">
    <source>
        <dbReference type="EMBL" id="KKK89557.1"/>
    </source>
</evidence>
<dbReference type="InterPro" id="IPR008274">
    <property type="entry name" value="AldOxase/xan_DH_MoCoBD1"/>
</dbReference>
<organism evidence="2">
    <name type="scientific">marine sediment metagenome</name>
    <dbReference type="NCBI Taxonomy" id="412755"/>
    <lineage>
        <taxon>unclassified sequences</taxon>
        <taxon>metagenomes</taxon>
        <taxon>ecological metagenomes</taxon>
    </lineage>
</organism>
<evidence type="ECO:0000259" key="1">
    <source>
        <dbReference type="Pfam" id="PF02738"/>
    </source>
</evidence>